<feature type="region of interest" description="Disordered" evidence="1">
    <location>
        <begin position="28"/>
        <end position="134"/>
    </location>
</feature>
<feature type="domain" description="Casein kinase substrate phosphoprotein PP28" evidence="2">
    <location>
        <begin position="103"/>
        <end position="180"/>
    </location>
</feature>
<feature type="compositionally biased region" description="Basic and acidic residues" evidence="1">
    <location>
        <begin position="122"/>
        <end position="134"/>
    </location>
</feature>
<dbReference type="InterPro" id="IPR019380">
    <property type="entry name" value="Casein_kinase_sb_PP28"/>
</dbReference>
<feature type="compositionally biased region" description="Basic and acidic residues" evidence="1">
    <location>
        <begin position="41"/>
        <end position="74"/>
    </location>
</feature>
<feature type="compositionally biased region" description="Basic and acidic residues" evidence="1">
    <location>
        <begin position="169"/>
        <end position="198"/>
    </location>
</feature>
<protein>
    <submittedName>
        <fullName evidence="3">28 kDa heat-and acid-stable phosphoprotein</fullName>
    </submittedName>
</protein>
<feature type="compositionally biased region" description="Acidic residues" evidence="1">
    <location>
        <begin position="75"/>
        <end position="92"/>
    </location>
</feature>
<dbReference type="AlphaFoldDB" id="T2ME49"/>
<sequence length="214" mass="25171">LFYKYSSVQSENILPTLLLIIYKRMPRGRGKNYKGRTRHFTSAEEIDRQMNDDEWRKKQDEARNRNKEENKKESSEEEESESESESESEDEDEKKKNLIDIENPNRVQNKMKKAGEITSDAPKPELSRREREAIEKEQARLRYEKLHAEGKTDEARADLARLAIVRKQREEAAKKKDLEKLAKEKELKDAEEARKKAMEAQLNPSKPGGRRKKL</sequence>
<evidence type="ECO:0000256" key="1">
    <source>
        <dbReference type="SAM" id="MobiDB-lite"/>
    </source>
</evidence>
<feature type="non-terminal residue" evidence="3">
    <location>
        <position position="1"/>
    </location>
</feature>
<organism evidence="3">
    <name type="scientific">Hydra vulgaris</name>
    <name type="common">Hydra</name>
    <name type="synonym">Hydra attenuata</name>
    <dbReference type="NCBI Taxonomy" id="6087"/>
    <lineage>
        <taxon>Eukaryota</taxon>
        <taxon>Metazoa</taxon>
        <taxon>Cnidaria</taxon>
        <taxon>Hydrozoa</taxon>
        <taxon>Hydroidolina</taxon>
        <taxon>Anthoathecata</taxon>
        <taxon>Aplanulata</taxon>
        <taxon>Hydridae</taxon>
        <taxon>Hydra</taxon>
    </lineage>
</organism>
<evidence type="ECO:0000313" key="3">
    <source>
        <dbReference type="EMBL" id="CDG70185.1"/>
    </source>
</evidence>
<dbReference type="PANTHER" id="PTHR22055">
    <property type="entry name" value="28 KDA HEAT- AND ACID-STABLE PHOSPHOPROTEIN PDGF-ASSOCIATED PROTEIN"/>
    <property type="match status" value="1"/>
</dbReference>
<dbReference type="OrthoDB" id="21120at2759"/>
<feature type="region of interest" description="Disordered" evidence="1">
    <location>
        <begin position="169"/>
        <end position="214"/>
    </location>
</feature>
<proteinExistence type="evidence at transcript level"/>
<dbReference type="InterPro" id="IPR039876">
    <property type="entry name" value="HAP28"/>
</dbReference>
<gene>
    <name evidence="3" type="primary">PDAP1</name>
</gene>
<accession>T2ME49</accession>
<reference evidence="3" key="1">
    <citation type="journal article" date="2013" name="Genome Biol. Evol.">
        <title>Punctuated emergences of genetic and phenotypic innovations in eumetazoan, bilaterian, euteleostome, and hominidae ancestors.</title>
        <authorList>
            <person name="Wenger Y."/>
            <person name="Galliot B."/>
        </authorList>
    </citation>
    <scope>NUCLEOTIDE SEQUENCE</scope>
    <source>
        <tissue evidence="3">Whole animals</tissue>
    </source>
</reference>
<dbReference type="Pfam" id="PF10252">
    <property type="entry name" value="PP28"/>
    <property type="match status" value="1"/>
</dbReference>
<feature type="compositionally biased region" description="Basic residues" evidence="1">
    <location>
        <begin position="28"/>
        <end position="39"/>
    </location>
</feature>
<evidence type="ECO:0000259" key="2">
    <source>
        <dbReference type="Pfam" id="PF10252"/>
    </source>
</evidence>
<name>T2ME49_HYDVU</name>
<dbReference type="EMBL" id="HAAD01003953">
    <property type="protein sequence ID" value="CDG70185.1"/>
    <property type="molecule type" value="mRNA"/>
</dbReference>